<feature type="domain" description="Ig-like" evidence="4">
    <location>
        <begin position="44"/>
        <end position="157"/>
    </location>
</feature>
<keyword evidence="2" id="KW-0812">Transmembrane</keyword>
<organism evidence="5 6">
    <name type="scientific">Knipowitschia caucasica</name>
    <name type="common">Caucasian dwarf goby</name>
    <name type="synonym">Pomatoschistus caucasicus</name>
    <dbReference type="NCBI Taxonomy" id="637954"/>
    <lineage>
        <taxon>Eukaryota</taxon>
        <taxon>Metazoa</taxon>
        <taxon>Chordata</taxon>
        <taxon>Craniata</taxon>
        <taxon>Vertebrata</taxon>
        <taxon>Euteleostomi</taxon>
        <taxon>Actinopterygii</taxon>
        <taxon>Neopterygii</taxon>
        <taxon>Teleostei</taxon>
        <taxon>Neoteleostei</taxon>
        <taxon>Acanthomorphata</taxon>
        <taxon>Gobiaria</taxon>
        <taxon>Gobiiformes</taxon>
        <taxon>Gobioidei</taxon>
        <taxon>Gobiidae</taxon>
        <taxon>Gobiinae</taxon>
        <taxon>Knipowitschia</taxon>
    </lineage>
</organism>
<feature type="transmembrane region" description="Helical" evidence="2">
    <location>
        <begin position="169"/>
        <end position="193"/>
    </location>
</feature>
<evidence type="ECO:0000256" key="2">
    <source>
        <dbReference type="SAM" id="Phobius"/>
    </source>
</evidence>
<feature type="chain" id="PRO_5043830804" description="Ig-like domain-containing protein" evidence="3">
    <location>
        <begin position="18"/>
        <end position="273"/>
    </location>
</feature>
<feature type="signal peptide" evidence="3">
    <location>
        <begin position="1"/>
        <end position="17"/>
    </location>
</feature>
<protein>
    <recommendedName>
        <fullName evidence="4">Ig-like domain-containing protein</fullName>
    </recommendedName>
</protein>
<dbReference type="Proteomes" id="UP001497482">
    <property type="component" value="Chromosome 4"/>
</dbReference>
<keyword evidence="6" id="KW-1185">Reference proteome</keyword>
<dbReference type="Gene3D" id="2.60.40.10">
    <property type="entry name" value="Immunoglobulins"/>
    <property type="match status" value="1"/>
</dbReference>
<dbReference type="AlphaFoldDB" id="A0AAV2LTR0"/>
<evidence type="ECO:0000259" key="4">
    <source>
        <dbReference type="PROSITE" id="PS50835"/>
    </source>
</evidence>
<keyword evidence="2" id="KW-1133">Transmembrane helix</keyword>
<reference evidence="5 6" key="1">
    <citation type="submission" date="2024-04" db="EMBL/GenBank/DDBJ databases">
        <authorList>
            <person name="Waldvogel A.-M."/>
            <person name="Schoenle A."/>
        </authorList>
    </citation>
    <scope>NUCLEOTIDE SEQUENCE [LARGE SCALE GENOMIC DNA]</scope>
</reference>
<keyword evidence="2" id="KW-0472">Membrane</keyword>
<dbReference type="EMBL" id="OZ035826">
    <property type="protein sequence ID" value="CAL1604264.1"/>
    <property type="molecule type" value="Genomic_DNA"/>
</dbReference>
<proteinExistence type="predicted"/>
<gene>
    <name evidence="5" type="ORF">KC01_LOCUS31810</name>
</gene>
<dbReference type="PROSITE" id="PS50835">
    <property type="entry name" value="IG_LIKE"/>
    <property type="match status" value="1"/>
</dbReference>
<evidence type="ECO:0000313" key="6">
    <source>
        <dbReference type="Proteomes" id="UP001497482"/>
    </source>
</evidence>
<evidence type="ECO:0000313" key="5">
    <source>
        <dbReference type="EMBL" id="CAL1604264.1"/>
    </source>
</evidence>
<evidence type="ECO:0000256" key="3">
    <source>
        <dbReference type="SAM" id="SignalP"/>
    </source>
</evidence>
<accession>A0AAV2LTR0</accession>
<dbReference type="InterPro" id="IPR013783">
    <property type="entry name" value="Ig-like_fold"/>
</dbReference>
<dbReference type="InterPro" id="IPR007110">
    <property type="entry name" value="Ig-like_dom"/>
</dbReference>
<sequence length="273" mass="29597">MHLLTCLLYLFIAEVKSQTRDLSPARILAPLNTVREDSGLFYEPAMVHAIGHNVINISVIANVVAADLSLLGPPSISQGARVTFVCSLPNVLQTMGDCDSVQSYLMRDGVILQVQGFELKNSSATFVIQDIVQRDAGQYSCVVRPSQCFKQDEDRVTGNNVINLQVKGFPVGLTVSLTTPVMLVLLGICAFAIRKKAKLKKSNTDEKLQSATGIDVLPSDAEGLTAEDNGFVLSPDDSWNNEDFSGSQNVADPYSYPAEFASEYDEVLASAEE</sequence>
<feature type="region of interest" description="Disordered" evidence="1">
    <location>
        <begin position="227"/>
        <end position="246"/>
    </location>
</feature>
<feature type="compositionally biased region" description="Polar residues" evidence="1">
    <location>
        <begin position="237"/>
        <end position="246"/>
    </location>
</feature>
<keyword evidence="3" id="KW-0732">Signal</keyword>
<name>A0AAV2LTR0_KNICA</name>
<dbReference type="InterPro" id="IPR036179">
    <property type="entry name" value="Ig-like_dom_sf"/>
</dbReference>
<dbReference type="SUPFAM" id="SSF48726">
    <property type="entry name" value="Immunoglobulin"/>
    <property type="match status" value="1"/>
</dbReference>
<evidence type="ECO:0000256" key="1">
    <source>
        <dbReference type="SAM" id="MobiDB-lite"/>
    </source>
</evidence>